<gene>
    <name evidence="2" type="ORF">PHYPSEUDO_011655</name>
</gene>
<comment type="caution">
    <text evidence="2">The sequence shown here is derived from an EMBL/GenBank/DDBJ whole genome shotgun (WGS) entry which is preliminary data.</text>
</comment>
<proteinExistence type="predicted"/>
<organism evidence="2 3">
    <name type="scientific">Phytophthora pseudosyringae</name>
    <dbReference type="NCBI Taxonomy" id="221518"/>
    <lineage>
        <taxon>Eukaryota</taxon>
        <taxon>Sar</taxon>
        <taxon>Stramenopiles</taxon>
        <taxon>Oomycota</taxon>
        <taxon>Peronosporomycetes</taxon>
        <taxon>Peronosporales</taxon>
        <taxon>Peronosporaceae</taxon>
        <taxon>Phytophthora</taxon>
    </lineage>
</organism>
<name>A0A8T1VBE7_9STRA</name>
<evidence type="ECO:0000256" key="1">
    <source>
        <dbReference type="SAM" id="MobiDB-lite"/>
    </source>
</evidence>
<keyword evidence="3" id="KW-1185">Reference proteome</keyword>
<dbReference type="EMBL" id="JAGDFM010000528">
    <property type="protein sequence ID" value="KAG7377429.1"/>
    <property type="molecule type" value="Genomic_DNA"/>
</dbReference>
<feature type="region of interest" description="Disordered" evidence="1">
    <location>
        <begin position="126"/>
        <end position="168"/>
    </location>
</feature>
<protein>
    <submittedName>
        <fullName evidence="2">Uncharacterized protein</fullName>
    </submittedName>
</protein>
<evidence type="ECO:0000313" key="2">
    <source>
        <dbReference type="EMBL" id="KAG7377429.1"/>
    </source>
</evidence>
<accession>A0A8T1VBE7</accession>
<evidence type="ECO:0000313" key="3">
    <source>
        <dbReference type="Proteomes" id="UP000694044"/>
    </source>
</evidence>
<feature type="region of interest" description="Disordered" evidence="1">
    <location>
        <begin position="222"/>
        <end position="256"/>
    </location>
</feature>
<dbReference type="Proteomes" id="UP000694044">
    <property type="component" value="Unassembled WGS sequence"/>
</dbReference>
<dbReference type="AlphaFoldDB" id="A0A8T1VBE7"/>
<reference evidence="2" key="1">
    <citation type="submission" date="2021-02" db="EMBL/GenBank/DDBJ databases">
        <authorList>
            <person name="Palmer J.M."/>
        </authorList>
    </citation>
    <scope>NUCLEOTIDE SEQUENCE</scope>
    <source>
        <strain evidence="2">SCRP734</strain>
    </source>
</reference>
<sequence>MLVSIGENDCARSDSVDEAQGGTWSHDCEHGYKQAENTIVEKRLSQATTASIGDEILLRDARNICGLLRGTGDSACPRLSVTSYGELDRSVAVNDSDAHAVEGPEKDLLQRRDVAIPILRCGDGENRSRSASELGGDPVAGEKSSEKRSSRGIPVLEPGDAAETDLELGERPTSRVIVEHQLGQCRVTDMRRGECPVAEEEIGDRRKTQVAQFELIRELSKRESTNATPMVGEVDSGDSTDNAPGPDMLGDPGDARDVVPSIKKSATDSMTKDALQTKAVRVAVNSERKAEIKVLNRISKVLFSNDGNSANYNSAAMTRGKAIALLSPQITHEER</sequence>